<dbReference type="AlphaFoldDB" id="A0A6I4ILM4"/>
<comment type="caution">
    <text evidence="2">The sequence shown here is derived from an EMBL/GenBank/DDBJ whole genome shotgun (WGS) entry which is preliminary data.</text>
</comment>
<dbReference type="RefSeq" id="WP_140998007.1">
    <property type="nucleotide sequence ID" value="NZ_VDCZ01000007.1"/>
</dbReference>
<evidence type="ECO:0000313" key="2">
    <source>
        <dbReference type="EMBL" id="MVO09629.1"/>
    </source>
</evidence>
<dbReference type="Proteomes" id="UP000431264">
    <property type="component" value="Unassembled WGS sequence"/>
</dbReference>
<name>A0A6I4ILM4_9FLAO</name>
<gene>
    <name evidence="2" type="ORF">GOQ30_10700</name>
</gene>
<sequence length="175" mass="18030">MSTTDPKIIEEQFEQSKKDFKATLDSQLATLKEMGMAVAEPSLAYDEAPMMRRAASGTSEQISATVHWWGVDIVMNNKLTEDIISGITGTGAVGGLIASALGAAGVVTGGIATVIGAGIAAVVAIKIAQIKITNNGNGVHWPITWVQWAALLAAVPGGPAAILAAGALFLHPIRN</sequence>
<dbReference type="OrthoDB" id="1551368at2"/>
<evidence type="ECO:0000256" key="1">
    <source>
        <dbReference type="SAM" id="Phobius"/>
    </source>
</evidence>
<evidence type="ECO:0000313" key="3">
    <source>
        <dbReference type="Proteomes" id="UP000431264"/>
    </source>
</evidence>
<feature type="transmembrane region" description="Helical" evidence="1">
    <location>
        <begin position="100"/>
        <end position="125"/>
    </location>
</feature>
<protein>
    <submittedName>
        <fullName evidence="2">Uncharacterized protein</fullName>
    </submittedName>
</protein>
<keyword evidence="3" id="KW-1185">Reference proteome</keyword>
<feature type="transmembrane region" description="Helical" evidence="1">
    <location>
        <begin position="145"/>
        <end position="170"/>
    </location>
</feature>
<reference evidence="3" key="1">
    <citation type="submission" date="2019-05" db="EMBL/GenBank/DDBJ databases">
        <title>Flavobacterium profundi sp. nov., isolated from a deep-sea seamount.</title>
        <authorList>
            <person name="Zhang D.-C."/>
        </authorList>
    </citation>
    <scope>NUCLEOTIDE SEQUENCE [LARGE SCALE GENOMIC DNA]</scope>
    <source>
        <strain evidence="3">TP390</strain>
    </source>
</reference>
<accession>A0A6I4ILM4</accession>
<keyword evidence="1" id="KW-0472">Membrane</keyword>
<proteinExistence type="predicted"/>
<organism evidence="2 3">
    <name type="scientific">Flavobacterium profundi</name>
    <dbReference type="NCBI Taxonomy" id="1774945"/>
    <lineage>
        <taxon>Bacteria</taxon>
        <taxon>Pseudomonadati</taxon>
        <taxon>Bacteroidota</taxon>
        <taxon>Flavobacteriia</taxon>
        <taxon>Flavobacteriales</taxon>
        <taxon>Flavobacteriaceae</taxon>
        <taxon>Flavobacterium</taxon>
    </lineage>
</organism>
<dbReference type="EMBL" id="WQLW01000007">
    <property type="protein sequence ID" value="MVO09629.1"/>
    <property type="molecule type" value="Genomic_DNA"/>
</dbReference>
<keyword evidence="1" id="KW-0812">Transmembrane</keyword>
<keyword evidence="1" id="KW-1133">Transmembrane helix</keyword>